<evidence type="ECO:0000313" key="2">
    <source>
        <dbReference type="EMBL" id="KAF4667202.1"/>
    </source>
</evidence>
<dbReference type="EMBL" id="JAAPAO010000216">
    <property type="protein sequence ID" value="KAF4667202.1"/>
    <property type="molecule type" value="Genomic_DNA"/>
</dbReference>
<name>A0A7J6M6M2_PERCH</name>
<keyword evidence="3" id="KW-1185">Reference proteome</keyword>
<feature type="compositionally biased region" description="Polar residues" evidence="1">
    <location>
        <begin position="55"/>
        <end position="68"/>
    </location>
</feature>
<accession>A0A7J6M6M2</accession>
<evidence type="ECO:0000313" key="3">
    <source>
        <dbReference type="Proteomes" id="UP000591131"/>
    </source>
</evidence>
<feature type="compositionally biased region" description="Basic and acidic residues" evidence="1">
    <location>
        <begin position="1"/>
        <end position="22"/>
    </location>
</feature>
<proteinExistence type="predicted"/>
<reference evidence="2 3" key="1">
    <citation type="submission" date="2020-04" db="EMBL/GenBank/DDBJ databases">
        <title>Perkinsus chesapeaki whole genome sequence.</title>
        <authorList>
            <person name="Bogema D.R."/>
        </authorList>
    </citation>
    <scope>NUCLEOTIDE SEQUENCE [LARGE SCALE GENOMIC DNA]</scope>
    <source>
        <strain evidence="2">ATCC PRA-425</strain>
    </source>
</reference>
<feature type="compositionally biased region" description="Basic and acidic residues" evidence="1">
    <location>
        <begin position="76"/>
        <end position="85"/>
    </location>
</feature>
<organism evidence="2 3">
    <name type="scientific">Perkinsus chesapeaki</name>
    <name type="common">Clam parasite</name>
    <name type="synonym">Perkinsus andrewsi</name>
    <dbReference type="NCBI Taxonomy" id="330153"/>
    <lineage>
        <taxon>Eukaryota</taxon>
        <taxon>Sar</taxon>
        <taxon>Alveolata</taxon>
        <taxon>Perkinsozoa</taxon>
        <taxon>Perkinsea</taxon>
        <taxon>Perkinsida</taxon>
        <taxon>Perkinsidae</taxon>
        <taxon>Perkinsus</taxon>
    </lineage>
</organism>
<dbReference type="Proteomes" id="UP000591131">
    <property type="component" value="Unassembled WGS sequence"/>
</dbReference>
<feature type="region of interest" description="Disordered" evidence="1">
    <location>
        <begin position="1"/>
        <end position="85"/>
    </location>
</feature>
<protein>
    <submittedName>
        <fullName evidence="2">Uncharacterized protein</fullName>
    </submittedName>
</protein>
<gene>
    <name evidence="2" type="ORF">FOL47_003690</name>
</gene>
<comment type="caution">
    <text evidence="2">The sequence shown here is derived from an EMBL/GenBank/DDBJ whole genome shotgun (WGS) entry which is preliminary data.</text>
</comment>
<feature type="compositionally biased region" description="Basic and acidic residues" evidence="1">
    <location>
        <begin position="43"/>
        <end position="54"/>
    </location>
</feature>
<sequence length="215" mass="23653">MSKTGQDVDKFADTLQTKKDQQQKVAAKKPSLAQRIANKFHPAKKEEAATKDSSKPQMQVSFDQTVDNGSGAPKTSHFEKNVSSEKEAKDAMADFLKKSGYTSNEKTAEDLVNRLFGPRSDYSGFEKFADNLLDYGDASKDEKKAAKKSSDLRALDTDQSAKQFADMLNDFGFVDNSTAARELTSALMAAQQDLDQIEKNFAVETAAEKAQNKSN</sequence>
<dbReference type="OrthoDB" id="10408988at2759"/>
<evidence type="ECO:0000256" key="1">
    <source>
        <dbReference type="SAM" id="MobiDB-lite"/>
    </source>
</evidence>
<dbReference type="AlphaFoldDB" id="A0A7J6M6M2"/>